<dbReference type="RefSeq" id="WP_345345268.1">
    <property type="nucleotide sequence ID" value="NZ_BAABFB010000040.1"/>
</dbReference>
<accession>A0ABP8P0X7</accession>
<evidence type="ECO:0000313" key="2">
    <source>
        <dbReference type="Proteomes" id="UP001501183"/>
    </source>
</evidence>
<evidence type="ECO:0000313" key="1">
    <source>
        <dbReference type="EMBL" id="GAA4479595.1"/>
    </source>
</evidence>
<gene>
    <name evidence="1" type="ORF">GCM10023094_25020</name>
</gene>
<sequence>MPGEFYESGDPAFHRFDAPARALPYGSPLRVQGFTCTVDERSGVTCASSAGHGFTVSDSAYTLW</sequence>
<proteinExistence type="predicted"/>
<name>A0ABP8P0X7_9NOCA</name>
<reference evidence="2" key="1">
    <citation type="journal article" date="2019" name="Int. J. Syst. Evol. Microbiol.">
        <title>The Global Catalogue of Microorganisms (GCM) 10K type strain sequencing project: providing services to taxonomists for standard genome sequencing and annotation.</title>
        <authorList>
            <consortium name="The Broad Institute Genomics Platform"/>
            <consortium name="The Broad Institute Genome Sequencing Center for Infectious Disease"/>
            <person name="Wu L."/>
            <person name="Ma J."/>
        </authorList>
    </citation>
    <scope>NUCLEOTIDE SEQUENCE [LARGE SCALE GENOMIC DNA]</scope>
    <source>
        <strain evidence="2">JCM 32206</strain>
    </source>
</reference>
<comment type="caution">
    <text evidence="1">The sequence shown here is derived from an EMBL/GenBank/DDBJ whole genome shotgun (WGS) entry which is preliminary data.</text>
</comment>
<dbReference type="EMBL" id="BAABFB010000040">
    <property type="protein sequence ID" value="GAA4479595.1"/>
    <property type="molecule type" value="Genomic_DNA"/>
</dbReference>
<organism evidence="1 2">
    <name type="scientific">Rhodococcus olei</name>
    <dbReference type="NCBI Taxonomy" id="2161675"/>
    <lineage>
        <taxon>Bacteria</taxon>
        <taxon>Bacillati</taxon>
        <taxon>Actinomycetota</taxon>
        <taxon>Actinomycetes</taxon>
        <taxon>Mycobacteriales</taxon>
        <taxon>Nocardiaceae</taxon>
        <taxon>Rhodococcus</taxon>
    </lineage>
</organism>
<protein>
    <submittedName>
        <fullName evidence="1">Uncharacterized protein</fullName>
    </submittedName>
</protein>
<dbReference type="Proteomes" id="UP001501183">
    <property type="component" value="Unassembled WGS sequence"/>
</dbReference>
<keyword evidence="2" id="KW-1185">Reference proteome</keyword>